<protein>
    <submittedName>
        <fullName evidence="14">Methyl-accepting chemotaxis protein</fullName>
    </submittedName>
</protein>
<dbReference type="EMBL" id="JACFYF010000013">
    <property type="protein sequence ID" value="MBA5763984.1"/>
    <property type="molecule type" value="Genomic_DNA"/>
</dbReference>
<dbReference type="SUPFAM" id="SSF103190">
    <property type="entry name" value="Sensory domain-like"/>
    <property type="match status" value="1"/>
</dbReference>
<keyword evidence="5" id="KW-0812">Transmembrane</keyword>
<dbReference type="PROSITE" id="PS50111">
    <property type="entry name" value="CHEMOTAXIS_TRANSDUC_2"/>
    <property type="match status" value="1"/>
</dbReference>
<sequence>MYMSALSIKNKLTLAFVFAILIMTAVQTYLTSKQILDETQHSITQYGNTLLDGKVESMDQWFTSKIDVVRSSSDAFINQGDPESYLAQATKSGNLRVVYAALDSGEFLLGVDLDIPEGFDPRTRDWYTDTINKGGVNITEPYLDAASNKLVITVADSFSAGGVKGVLGADVEIDTLVSNAVQIDDEGVTAFLTNSKGKIVAHEDKSLTLKDIQQISSDLNVNTINQLSTSTDLVEAVISNTDVLITSKAIPNTDWFYTIVIDKDYAFQSHHLLIGQSMFMGCLQVLIIAVIALVIVKRALAPLNHLTDSMRDLAEGNGDLTKRMVVDTKDEIGLLATQVNAFIAKLQEIVHDISDSSDNLNSQSEVSTKVAKEISDSLSAQLNEISQIATAVHEMSATAEEVANNAKLTADSAYSSTDNCEQGKRVIGRNQESITSLASQLENASNVIGELERNAQDINTIISTISDISEQTNLLALNAAIEAARAGEQGRGFAVVADEVRVLSQRTHSSTVKIREMIESLQKNSLEAVHSMNQSRELAASSVDDANNATEALERITISIQEISDMASQISNAASEQRTVTEEVSKNIQQANDLSSLLSEESRNSSSLSEDLRQISRRLNQQVHLFKY</sequence>
<evidence type="ECO:0000256" key="2">
    <source>
        <dbReference type="ARBA" id="ARBA00004651"/>
    </source>
</evidence>
<evidence type="ECO:0000256" key="10">
    <source>
        <dbReference type="PROSITE-ProRule" id="PRU00284"/>
    </source>
</evidence>
<dbReference type="Proteomes" id="UP000571701">
    <property type="component" value="Unassembled WGS sequence"/>
</dbReference>
<dbReference type="InterPro" id="IPR033479">
    <property type="entry name" value="dCache_1"/>
</dbReference>
<evidence type="ECO:0000313" key="15">
    <source>
        <dbReference type="Proteomes" id="UP000571701"/>
    </source>
</evidence>
<dbReference type="GO" id="GO:0006935">
    <property type="term" value="P:chemotaxis"/>
    <property type="evidence" value="ECO:0007669"/>
    <property type="project" value="UniProtKB-KW"/>
</dbReference>
<evidence type="ECO:0000256" key="7">
    <source>
        <dbReference type="ARBA" id="ARBA00023136"/>
    </source>
</evidence>
<dbReference type="SMART" id="SM00283">
    <property type="entry name" value="MA"/>
    <property type="match status" value="1"/>
</dbReference>
<evidence type="ECO:0000256" key="4">
    <source>
        <dbReference type="ARBA" id="ARBA00022500"/>
    </source>
</evidence>
<dbReference type="InterPro" id="IPR029151">
    <property type="entry name" value="Sensor-like_sf"/>
</dbReference>
<dbReference type="CDD" id="cd12912">
    <property type="entry name" value="PDC2_MCP_like"/>
    <property type="match status" value="1"/>
</dbReference>
<dbReference type="PANTHER" id="PTHR32089">
    <property type="entry name" value="METHYL-ACCEPTING CHEMOTAXIS PROTEIN MCPB"/>
    <property type="match status" value="1"/>
</dbReference>
<keyword evidence="3" id="KW-1003">Cell membrane</keyword>
<keyword evidence="11" id="KW-0175">Coiled coil</keyword>
<comment type="similarity">
    <text evidence="9">Belongs to the methyl-accepting chemotaxis (MCP) protein family.</text>
</comment>
<dbReference type="PANTHER" id="PTHR32089:SF117">
    <property type="entry name" value="METHYL ACCEPTING SENSORY TRANSDUCER WITH CACHE_1 SMALL MOLECULE BINDING DOMAIN"/>
    <property type="match status" value="1"/>
</dbReference>
<keyword evidence="15" id="KW-1185">Reference proteome</keyword>
<feature type="domain" description="Methyl-accepting transducer" evidence="12">
    <location>
        <begin position="356"/>
        <end position="592"/>
    </location>
</feature>
<evidence type="ECO:0000256" key="8">
    <source>
        <dbReference type="ARBA" id="ARBA00023224"/>
    </source>
</evidence>
<dbReference type="PROSITE" id="PS50885">
    <property type="entry name" value="HAMP"/>
    <property type="match status" value="1"/>
</dbReference>
<evidence type="ECO:0000256" key="9">
    <source>
        <dbReference type="ARBA" id="ARBA00029447"/>
    </source>
</evidence>
<proteinExistence type="inferred from homology"/>
<evidence type="ECO:0000256" key="1">
    <source>
        <dbReference type="ARBA" id="ARBA00004533"/>
    </source>
</evidence>
<dbReference type="Gene3D" id="3.30.450.20">
    <property type="entry name" value="PAS domain"/>
    <property type="match status" value="2"/>
</dbReference>
<evidence type="ECO:0000313" key="14">
    <source>
        <dbReference type="EMBL" id="MBA5763984.1"/>
    </source>
</evidence>
<name>A0A7W2FTQ7_9VIBR</name>
<organism evidence="14 15">
    <name type="scientific">Vibrio marinisediminis</name>
    <dbReference type="NCBI Taxonomy" id="2758441"/>
    <lineage>
        <taxon>Bacteria</taxon>
        <taxon>Pseudomonadati</taxon>
        <taxon>Pseudomonadota</taxon>
        <taxon>Gammaproteobacteria</taxon>
        <taxon>Vibrionales</taxon>
        <taxon>Vibrionaceae</taxon>
        <taxon>Vibrio</taxon>
    </lineage>
</organism>
<evidence type="ECO:0000259" key="12">
    <source>
        <dbReference type="PROSITE" id="PS50111"/>
    </source>
</evidence>
<keyword evidence="8 10" id="KW-0807">Transducer</keyword>
<dbReference type="InterPro" id="IPR004089">
    <property type="entry name" value="MCPsignal_dom"/>
</dbReference>
<keyword evidence="4" id="KW-0145">Chemotaxis</keyword>
<evidence type="ECO:0000256" key="5">
    <source>
        <dbReference type="ARBA" id="ARBA00022692"/>
    </source>
</evidence>
<evidence type="ECO:0000256" key="3">
    <source>
        <dbReference type="ARBA" id="ARBA00022475"/>
    </source>
</evidence>
<dbReference type="AlphaFoldDB" id="A0A7W2FTQ7"/>
<dbReference type="CDD" id="cd12913">
    <property type="entry name" value="PDC1_MCP_like"/>
    <property type="match status" value="1"/>
</dbReference>
<comment type="subcellular location">
    <subcellularLocation>
        <location evidence="1">Cell inner membrane</location>
    </subcellularLocation>
    <subcellularLocation>
        <location evidence="2">Cell membrane</location>
        <topology evidence="2">Multi-pass membrane protein</topology>
    </subcellularLocation>
</comment>
<dbReference type="GO" id="GO:0005886">
    <property type="term" value="C:plasma membrane"/>
    <property type="evidence" value="ECO:0007669"/>
    <property type="project" value="UniProtKB-SubCell"/>
</dbReference>
<dbReference type="CDD" id="cd11386">
    <property type="entry name" value="MCP_signal"/>
    <property type="match status" value="1"/>
</dbReference>
<evidence type="ECO:0000259" key="13">
    <source>
        <dbReference type="PROSITE" id="PS50885"/>
    </source>
</evidence>
<dbReference type="InterPro" id="IPR003660">
    <property type="entry name" value="HAMP_dom"/>
</dbReference>
<evidence type="ECO:0000256" key="6">
    <source>
        <dbReference type="ARBA" id="ARBA00022989"/>
    </source>
</evidence>
<feature type="coiled-coil region" evidence="11">
    <location>
        <begin position="434"/>
        <end position="461"/>
    </location>
</feature>
<comment type="caution">
    <text evidence="14">The sequence shown here is derived from an EMBL/GenBank/DDBJ whole genome shotgun (WGS) entry which is preliminary data.</text>
</comment>
<reference evidence="14 15" key="1">
    <citation type="submission" date="2020-07" db="EMBL/GenBank/DDBJ databases">
        <title>Vibrio marinisediminis sp. nov., isolated from marine sediment.</title>
        <authorList>
            <person name="Ji X."/>
        </authorList>
    </citation>
    <scope>NUCLEOTIDE SEQUENCE [LARGE SCALE GENOMIC DNA]</scope>
    <source>
        <strain evidence="14 15">404</strain>
    </source>
</reference>
<accession>A0A7W2FTQ7</accession>
<keyword evidence="6" id="KW-1133">Transmembrane helix</keyword>
<dbReference type="FunFam" id="1.10.287.950:FF:000001">
    <property type="entry name" value="Methyl-accepting chemotaxis sensory transducer"/>
    <property type="match status" value="1"/>
</dbReference>
<dbReference type="Pfam" id="PF00015">
    <property type="entry name" value="MCPsignal"/>
    <property type="match status" value="1"/>
</dbReference>
<dbReference type="CDD" id="cd06225">
    <property type="entry name" value="HAMP"/>
    <property type="match status" value="1"/>
</dbReference>
<dbReference type="Pfam" id="PF00672">
    <property type="entry name" value="HAMP"/>
    <property type="match status" value="1"/>
</dbReference>
<dbReference type="GO" id="GO:0007165">
    <property type="term" value="P:signal transduction"/>
    <property type="evidence" value="ECO:0007669"/>
    <property type="project" value="UniProtKB-KW"/>
</dbReference>
<feature type="domain" description="HAMP" evidence="13">
    <location>
        <begin position="297"/>
        <end position="351"/>
    </location>
</feature>
<dbReference type="SMART" id="SM00304">
    <property type="entry name" value="HAMP"/>
    <property type="match status" value="1"/>
</dbReference>
<dbReference type="Pfam" id="PF02743">
    <property type="entry name" value="dCache_1"/>
    <property type="match status" value="1"/>
</dbReference>
<dbReference type="SUPFAM" id="SSF58104">
    <property type="entry name" value="Methyl-accepting chemotaxis protein (MCP) signaling domain"/>
    <property type="match status" value="1"/>
</dbReference>
<evidence type="ECO:0000256" key="11">
    <source>
        <dbReference type="SAM" id="Coils"/>
    </source>
</evidence>
<gene>
    <name evidence="14" type="ORF">H2O73_16590</name>
</gene>
<dbReference type="Gene3D" id="1.10.287.950">
    <property type="entry name" value="Methyl-accepting chemotaxis protein"/>
    <property type="match status" value="1"/>
</dbReference>
<keyword evidence="7" id="KW-0472">Membrane</keyword>